<dbReference type="Ensembl" id="ENSPTRT00000110471.1">
    <property type="protein sequence ID" value="ENSPTRP00000083188.1"/>
    <property type="gene ID" value="ENSPTRG00000045673.1"/>
</dbReference>
<organism evidence="1 2">
    <name type="scientific">Pan troglodytes</name>
    <name type="common">Chimpanzee</name>
    <dbReference type="NCBI Taxonomy" id="9598"/>
    <lineage>
        <taxon>Eukaryota</taxon>
        <taxon>Metazoa</taxon>
        <taxon>Chordata</taxon>
        <taxon>Craniata</taxon>
        <taxon>Vertebrata</taxon>
        <taxon>Euteleostomi</taxon>
        <taxon>Mammalia</taxon>
        <taxon>Eutheria</taxon>
        <taxon>Euarchontoglires</taxon>
        <taxon>Primates</taxon>
        <taxon>Haplorrhini</taxon>
        <taxon>Catarrhini</taxon>
        <taxon>Hominidae</taxon>
        <taxon>Pan</taxon>
    </lineage>
</organism>
<reference evidence="1" key="2">
    <citation type="submission" date="2025-08" db="UniProtKB">
        <authorList>
            <consortium name="Ensembl"/>
        </authorList>
    </citation>
    <scope>IDENTIFICATION</scope>
</reference>
<sequence>MLSAKTDPDEWRLEKVRGALEDMLHKPASEVINEYSWKVDFLKGMLQPRRVPLPPQPPSPTGHQFLPRPCATTARETVPATKTCICSHGAVHQREAGELLGTDSAGESP</sequence>
<evidence type="ECO:0008006" key="3">
    <source>
        <dbReference type="Google" id="ProtNLM"/>
    </source>
</evidence>
<dbReference type="AlphaFoldDB" id="A0A2I3T2S9"/>
<name>A0A2I3T2S9_PANTR</name>
<reference evidence="1" key="3">
    <citation type="submission" date="2025-09" db="UniProtKB">
        <authorList>
            <consortium name="Ensembl"/>
        </authorList>
    </citation>
    <scope>IDENTIFICATION</scope>
</reference>
<dbReference type="EMBL" id="AACZ04031519">
    <property type="status" value="NOT_ANNOTATED_CDS"/>
    <property type="molecule type" value="Genomic_DNA"/>
</dbReference>
<accession>A0A2I3T2S9</accession>
<protein>
    <recommendedName>
        <fullName evidence="3">USE1-like protein</fullName>
    </recommendedName>
</protein>
<proteinExistence type="predicted"/>
<dbReference type="Bgee" id="ENSPTRG00000045673">
    <property type="expression patterns" value="Expressed in fibroblast and 4 other cell types or tissues"/>
</dbReference>
<dbReference type="Proteomes" id="UP000002277">
    <property type="component" value="Chromosome 19"/>
</dbReference>
<reference evidence="1 2" key="1">
    <citation type="journal article" date="2005" name="Nature">
        <title>Initial sequence of the chimpanzee genome and comparison with the human genome.</title>
        <authorList>
            <consortium name="Chimpanzee sequencing and analysis consortium"/>
        </authorList>
    </citation>
    <scope>NUCLEOTIDE SEQUENCE [LARGE SCALE GENOMIC DNA]</scope>
</reference>
<evidence type="ECO:0000313" key="1">
    <source>
        <dbReference type="Ensembl" id="ENSPTRP00000083188.1"/>
    </source>
</evidence>
<keyword evidence="2" id="KW-1185">Reference proteome</keyword>
<evidence type="ECO:0000313" key="2">
    <source>
        <dbReference type="Proteomes" id="UP000002277"/>
    </source>
</evidence>